<dbReference type="InterPro" id="IPR051681">
    <property type="entry name" value="Ser/Thr_Kinases-Pseudokinases"/>
</dbReference>
<dbReference type="GO" id="GO:0005524">
    <property type="term" value="F:ATP binding"/>
    <property type="evidence" value="ECO:0007669"/>
    <property type="project" value="UniProtKB-UniRule"/>
</dbReference>
<dbReference type="GO" id="GO:0031349">
    <property type="term" value="P:positive regulation of defense response"/>
    <property type="evidence" value="ECO:0007669"/>
    <property type="project" value="UniProtKB-ARBA"/>
</dbReference>
<keyword evidence="2 4" id="KW-0547">Nucleotide-binding</keyword>
<keyword evidence="1" id="KW-0418">Kinase</keyword>
<feature type="compositionally biased region" description="Polar residues" evidence="5">
    <location>
        <begin position="305"/>
        <end position="326"/>
    </location>
</feature>
<organism evidence="7 8">
    <name type="scientific">Crenichthys baileyi</name>
    <name type="common">White River springfish</name>
    <dbReference type="NCBI Taxonomy" id="28760"/>
    <lineage>
        <taxon>Eukaryota</taxon>
        <taxon>Metazoa</taxon>
        <taxon>Chordata</taxon>
        <taxon>Craniata</taxon>
        <taxon>Vertebrata</taxon>
        <taxon>Euteleostomi</taxon>
        <taxon>Actinopterygii</taxon>
        <taxon>Neopterygii</taxon>
        <taxon>Teleostei</taxon>
        <taxon>Neoteleostei</taxon>
        <taxon>Acanthomorphata</taxon>
        <taxon>Ovalentaria</taxon>
        <taxon>Atherinomorphae</taxon>
        <taxon>Cyprinodontiformes</taxon>
        <taxon>Goodeidae</taxon>
        <taxon>Crenichthys</taxon>
    </lineage>
</organism>
<comment type="caution">
    <text evidence="7">The sequence shown here is derived from an EMBL/GenBank/DDBJ whole genome shotgun (WGS) entry which is preliminary data.</text>
</comment>
<proteinExistence type="predicted"/>
<dbReference type="GO" id="GO:0043123">
    <property type="term" value="P:positive regulation of canonical NF-kappaB signal transduction"/>
    <property type="evidence" value="ECO:0007669"/>
    <property type="project" value="UniProtKB-ARBA"/>
</dbReference>
<feature type="binding site" evidence="4">
    <location>
        <position position="42"/>
    </location>
    <ligand>
        <name>ATP</name>
        <dbReference type="ChEBI" id="CHEBI:30616"/>
    </ligand>
</feature>
<dbReference type="InterPro" id="IPR011009">
    <property type="entry name" value="Kinase-like_dom_sf"/>
</dbReference>
<keyword evidence="8" id="KW-1185">Reference proteome</keyword>
<dbReference type="Gene3D" id="1.10.510.10">
    <property type="entry name" value="Transferase(Phosphotransferase) domain 1"/>
    <property type="match status" value="1"/>
</dbReference>
<dbReference type="InterPro" id="IPR008271">
    <property type="entry name" value="Ser/Thr_kinase_AS"/>
</dbReference>
<keyword evidence="1" id="KW-0808">Transferase</keyword>
<dbReference type="Gene3D" id="1.10.533.10">
    <property type="entry name" value="Death Domain, Fas"/>
    <property type="match status" value="1"/>
</dbReference>
<name>A0AAV9RTC1_9TELE</name>
<reference evidence="7 8" key="1">
    <citation type="submission" date="2021-06" db="EMBL/GenBank/DDBJ databases">
        <authorList>
            <person name="Palmer J.M."/>
        </authorList>
    </citation>
    <scope>NUCLEOTIDE SEQUENCE [LARGE SCALE GENOMIC DNA]</scope>
    <source>
        <strain evidence="7 8">MEX-2019</strain>
        <tissue evidence="7">Muscle</tissue>
    </source>
</reference>
<keyword evidence="3 4" id="KW-0067">ATP-binding</keyword>
<dbReference type="InterPro" id="IPR001245">
    <property type="entry name" value="Ser-Thr/Tyr_kinase_cat_dom"/>
</dbReference>
<dbReference type="SMART" id="SM00220">
    <property type="entry name" value="S_TKc"/>
    <property type="match status" value="1"/>
</dbReference>
<dbReference type="SUPFAM" id="SSF56112">
    <property type="entry name" value="Protein kinase-like (PK-like)"/>
    <property type="match status" value="1"/>
</dbReference>
<evidence type="ECO:0000313" key="8">
    <source>
        <dbReference type="Proteomes" id="UP001311232"/>
    </source>
</evidence>
<gene>
    <name evidence="7" type="ORF">CRENBAI_026148</name>
</gene>
<dbReference type="EMBL" id="JAHHUM010001450">
    <property type="protein sequence ID" value="KAK5612115.1"/>
    <property type="molecule type" value="Genomic_DNA"/>
</dbReference>
<evidence type="ECO:0000256" key="3">
    <source>
        <dbReference type="ARBA" id="ARBA00022840"/>
    </source>
</evidence>
<evidence type="ECO:0000256" key="4">
    <source>
        <dbReference type="PROSITE-ProRule" id="PRU10141"/>
    </source>
</evidence>
<dbReference type="InterPro" id="IPR017441">
    <property type="entry name" value="Protein_kinase_ATP_BS"/>
</dbReference>
<dbReference type="PANTHER" id="PTHR44329:SF297">
    <property type="entry name" value="RECEPTOR-INTERACTING SERINE_THREONINE-PROTEIN KINASE 3"/>
    <property type="match status" value="1"/>
</dbReference>
<dbReference type="PANTHER" id="PTHR44329">
    <property type="entry name" value="SERINE/THREONINE-PROTEIN KINASE TNNI3K-RELATED"/>
    <property type="match status" value="1"/>
</dbReference>
<dbReference type="Pfam" id="PF07714">
    <property type="entry name" value="PK_Tyr_Ser-Thr"/>
    <property type="match status" value="1"/>
</dbReference>
<evidence type="ECO:0000256" key="2">
    <source>
        <dbReference type="ARBA" id="ARBA00022741"/>
    </source>
</evidence>
<dbReference type="PROSITE" id="PS50011">
    <property type="entry name" value="PROTEIN_KINASE_DOM"/>
    <property type="match status" value="1"/>
</dbReference>
<feature type="region of interest" description="Disordered" evidence="5">
    <location>
        <begin position="521"/>
        <end position="541"/>
    </location>
</feature>
<evidence type="ECO:0000256" key="1">
    <source>
        <dbReference type="ARBA" id="ARBA00022527"/>
    </source>
</evidence>
<dbReference type="PROSITE" id="PS00107">
    <property type="entry name" value="PROTEIN_KINASE_ATP"/>
    <property type="match status" value="1"/>
</dbReference>
<dbReference type="PROSITE" id="PS00108">
    <property type="entry name" value="PROTEIN_KINASE_ST"/>
    <property type="match status" value="1"/>
</dbReference>
<dbReference type="GO" id="GO:0009893">
    <property type="term" value="P:positive regulation of metabolic process"/>
    <property type="evidence" value="ECO:0007669"/>
    <property type="project" value="UniProtKB-ARBA"/>
</dbReference>
<evidence type="ECO:0000256" key="5">
    <source>
        <dbReference type="SAM" id="MobiDB-lite"/>
    </source>
</evidence>
<feature type="region of interest" description="Disordered" evidence="5">
    <location>
        <begin position="303"/>
        <end position="359"/>
    </location>
</feature>
<dbReference type="InterPro" id="IPR000719">
    <property type="entry name" value="Prot_kinase_dom"/>
</dbReference>
<keyword evidence="1" id="KW-0723">Serine/threonine-protein kinase</keyword>
<dbReference type="InterPro" id="IPR011029">
    <property type="entry name" value="DEATH-like_dom_sf"/>
</dbReference>
<feature type="domain" description="Protein kinase" evidence="6">
    <location>
        <begin position="14"/>
        <end position="283"/>
    </location>
</feature>
<protein>
    <recommendedName>
        <fullName evidence="6">Protein kinase domain-containing protein</fullName>
    </recommendedName>
</protein>
<dbReference type="GO" id="GO:0004706">
    <property type="term" value="F:JUN kinase kinase kinase activity"/>
    <property type="evidence" value="ECO:0007669"/>
    <property type="project" value="TreeGrafter"/>
</dbReference>
<evidence type="ECO:0000313" key="7">
    <source>
        <dbReference type="EMBL" id="KAK5612115.1"/>
    </source>
</evidence>
<sequence length="595" mass="67106">MALICTEMFGDKDLHEWHRIGSGGFGTVYRVRHKERGFVAIKLLQQNSGPHDALYKEADCLKKMSSQFVLTVFGIYQGNRFQLISEQQGIVMEFMERGSIHTLQMDLRGPPPLPLAIRLAHQVASGMQHLHSNTFLHHDLKPSNVLLDHDFNAKLADFGLSRVTTSVLSNSEKSRGGTPGTFQYWPPEAFLLNYNAVRSFDVYSYGILLWSILTGKEPYKGKEFSLVEFRIKLGDRPDVSLWQKEEKEKMTEMVELMTCCWDEKPSKRPHFDKIVAVTEHVFSVNKDGIGAAIQEVLSKLEQESKSSGQLHQTNAAPTPENSVSNDTVDHRPLAAQQPSVYVGTKNLAEKDKAKETNQDKMRELFRTLRTGGDTVKAAFYDALKKHEPSMLNSIAGIAADRKGRRSSDVTVGFFPLEIETGYHATEARILLRLLTVRHICFPFAKGGKPAVFKLLRTLNKLPPLPLLQRRRHQVKDLDFQEMDGHGYDRFGENDRDNYQIDYRRIVGDMEPARLRVSNRDGEQSQHSFLAHPHPGSYGHGHETAAQRYSATRIQAGYEPESMADYLISGGTGYVPEDGLTAQQLFAIGDGLTYKI</sequence>
<feature type="compositionally biased region" description="Basic and acidic residues" evidence="5">
    <location>
        <begin position="347"/>
        <end position="359"/>
    </location>
</feature>
<dbReference type="Proteomes" id="UP001311232">
    <property type="component" value="Unassembled WGS sequence"/>
</dbReference>
<evidence type="ECO:0000259" key="6">
    <source>
        <dbReference type="PROSITE" id="PS50011"/>
    </source>
</evidence>
<accession>A0AAV9RTC1</accession>
<dbReference type="AlphaFoldDB" id="A0AAV9RTC1"/>